<dbReference type="OrthoDB" id="1093377at2"/>
<evidence type="ECO:0000313" key="3">
    <source>
        <dbReference type="Proteomes" id="UP000184164"/>
    </source>
</evidence>
<dbReference type="CDD" id="cd06503">
    <property type="entry name" value="ATP-synt_Fo_b"/>
    <property type="match status" value="1"/>
</dbReference>
<evidence type="ECO:0000313" key="2">
    <source>
        <dbReference type="EMBL" id="SHF69260.1"/>
    </source>
</evidence>
<evidence type="ECO:0000256" key="1">
    <source>
        <dbReference type="SAM" id="Coils"/>
    </source>
</evidence>
<dbReference type="Proteomes" id="UP000184164">
    <property type="component" value="Unassembled WGS sequence"/>
</dbReference>
<organism evidence="2 3">
    <name type="scientific">Mariniphaga anaerophila</name>
    <dbReference type="NCBI Taxonomy" id="1484053"/>
    <lineage>
        <taxon>Bacteria</taxon>
        <taxon>Pseudomonadati</taxon>
        <taxon>Bacteroidota</taxon>
        <taxon>Bacteroidia</taxon>
        <taxon>Marinilabiliales</taxon>
        <taxon>Prolixibacteraceae</taxon>
        <taxon>Mariniphaga</taxon>
    </lineage>
</organism>
<dbReference type="EMBL" id="FQUM01000007">
    <property type="protein sequence ID" value="SHF69260.1"/>
    <property type="molecule type" value="Genomic_DNA"/>
</dbReference>
<feature type="coiled-coil region" evidence="1">
    <location>
        <begin position="14"/>
        <end position="70"/>
    </location>
</feature>
<accession>A0A1M5DQL7</accession>
<keyword evidence="1" id="KW-0175">Coiled coil</keyword>
<sequence length="204" mass="23109">MNSKIQQLTETIYNEGVQKAKEEAEAILKEAREKAAGIEKDAQKKAEKLLADADDKARELKKQVDSEIKMTLNQAVSAIKQEITSLISMKVIQPPVKELFSDKDYLQNLISTVVKGWMEKEAFDVNVILPEQERNQLESFFKNNLADEMNKGLKVSFAQHIKSGFKIGPADGSYIISFSDEDFTNFLKAYLRPKTSQILFEEGK</sequence>
<dbReference type="AlphaFoldDB" id="A0A1M5DQL7"/>
<name>A0A1M5DQL7_9BACT</name>
<dbReference type="Gene3D" id="1.20.5.2950">
    <property type="match status" value="1"/>
</dbReference>
<reference evidence="2 3" key="1">
    <citation type="submission" date="2016-11" db="EMBL/GenBank/DDBJ databases">
        <authorList>
            <person name="Jaros S."/>
            <person name="Januszkiewicz K."/>
            <person name="Wedrychowicz H."/>
        </authorList>
    </citation>
    <scope>NUCLEOTIDE SEQUENCE [LARGE SCALE GENOMIC DNA]</scope>
    <source>
        <strain evidence="2 3">DSM 26910</strain>
    </source>
</reference>
<dbReference type="SUPFAM" id="SSF160527">
    <property type="entry name" value="V-type ATPase subunit E-like"/>
    <property type="match status" value="1"/>
</dbReference>
<proteinExistence type="predicted"/>
<gene>
    <name evidence="2" type="ORF">SAMN05444274_107207</name>
</gene>
<dbReference type="RefSeq" id="WP_073002841.1">
    <property type="nucleotide sequence ID" value="NZ_FQUM01000007.1"/>
</dbReference>
<protein>
    <submittedName>
        <fullName evidence="2">V/A-type H+-transporting ATPase subunit E</fullName>
    </submittedName>
</protein>
<dbReference type="STRING" id="1484053.SAMN05444274_107207"/>
<keyword evidence="3" id="KW-1185">Reference proteome</keyword>